<keyword evidence="3" id="KW-1185">Reference proteome</keyword>
<reference evidence="2 3" key="1">
    <citation type="journal article" date="2019" name="Int. J. Syst. Evol. Microbiol.">
        <title>Capsulimonas corticalis gen. nov., sp. nov., an aerobic capsulated bacterium, of a novel bacterial order, Capsulimonadales ord. nov., of the class Armatimonadia of the phylum Armatimonadetes.</title>
        <authorList>
            <person name="Li J."/>
            <person name="Kudo C."/>
            <person name="Tonouchi A."/>
        </authorList>
    </citation>
    <scope>NUCLEOTIDE SEQUENCE [LARGE SCALE GENOMIC DNA]</scope>
    <source>
        <strain evidence="2 3">AX-7</strain>
    </source>
</reference>
<dbReference type="SUPFAM" id="SSF52833">
    <property type="entry name" value="Thioredoxin-like"/>
    <property type="match status" value="1"/>
</dbReference>
<dbReference type="PANTHER" id="PTHR42852:SF13">
    <property type="entry name" value="PROTEIN DIPZ"/>
    <property type="match status" value="1"/>
</dbReference>
<gene>
    <name evidence="2" type="ORF">CCAX7_13670</name>
</gene>
<dbReference type="KEGG" id="ccot:CCAX7_13670"/>
<organism evidence="2 3">
    <name type="scientific">Capsulimonas corticalis</name>
    <dbReference type="NCBI Taxonomy" id="2219043"/>
    <lineage>
        <taxon>Bacteria</taxon>
        <taxon>Bacillati</taxon>
        <taxon>Armatimonadota</taxon>
        <taxon>Armatimonadia</taxon>
        <taxon>Capsulimonadales</taxon>
        <taxon>Capsulimonadaceae</taxon>
        <taxon>Capsulimonas</taxon>
    </lineage>
</organism>
<dbReference type="CDD" id="cd02966">
    <property type="entry name" value="TlpA_like_family"/>
    <property type="match status" value="1"/>
</dbReference>
<dbReference type="Proteomes" id="UP000287394">
    <property type="component" value="Chromosome"/>
</dbReference>
<dbReference type="PROSITE" id="PS51352">
    <property type="entry name" value="THIOREDOXIN_2"/>
    <property type="match status" value="1"/>
</dbReference>
<feature type="domain" description="Thioredoxin" evidence="1">
    <location>
        <begin position="239"/>
        <end position="376"/>
    </location>
</feature>
<dbReference type="Gene3D" id="3.40.30.10">
    <property type="entry name" value="Glutaredoxin"/>
    <property type="match status" value="1"/>
</dbReference>
<dbReference type="InterPro" id="IPR036249">
    <property type="entry name" value="Thioredoxin-like_sf"/>
</dbReference>
<sequence length="376" mass="42365">MDAHPGDNILKPRNILGLLVATAFFSPNLHSLRAAEIRRVAGSDSADRAWRALKHDQETPPEPLKQLADRMYSQKEIRDYYARTAERAGAVADEAKQFYAQYPKYPQAVSAREIYFDMLHAAVALSSTTKIAELEAATAERLKDPKIDDAARFQLSLRLLQSAVSGRQYESDDAMRAELERRARRLAQDYPGHPDGDKYLLNLARAAATEKSAALAREILARSRDEKIKAECQGLIRRSAAVNKPLALTLTLSDGKAWDLKQWRGKVALLLFWDSSSRFSPKALWAVNELYKKYHAKGLEVVGLNFDEDQAKATAALKDITLEWPQYRDVPAGRTVQARFGVDTLPMCWFVDKTGVLRERYGERDPDGFTQRLLAE</sequence>
<evidence type="ECO:0000259" key="1">
    <source>
        <dbReference type="PROSITE" id="PS51352"/>
    </source>
</evidence>
<dbReference type="GO" id="GO:0016209">
    <property type="term" value="F:antioxidant activity"/>
    <property type="evidence" value="ECO:0007669"/>
    <property type="project" value="InterPro"/>
</dbReference>
<evidence type="ECO:0000313" key="2">
    <source>
        <dbReference type="EMBL" id="BDI29316.1"/>
    </source>
</evidence>
<dbReference type="InterPro" id="IPR050553">
    <property type="entry name" value="Thioredoxin_ResA/DsbE_sf"/>
</dbReference>
<dbReference type="AlphaFoldDB" id="A0A9N7QA28"/>
<protein>
    <recommendedName>
        <fullName evidence="1">Thioredoxin domain-containing protein</fullName>
    </recommendedName>
</protein>
<evidence type="ECO:0000313" key="3">
    <source>
        <dbReference type="Proteomes" id="UP000287394"/>
    </source>
</evidence>
<dbReference type="Pfam" id="PF00578">
    <property type="entry name" value="AhpC-TSA"/>
    <property type="match status" value="1"/>
</dbReference>
<dbReference type="GO" id="GO:0016491">
    <property type="term" value="F:oxidoreductase activity"/>
    <property type="evidence" value="ECO:0007669"/>
    <property type="project" value="InterPro"/>
</dbReference>
<dbReference type="EMBL" id="AP025739">
    <property type="protein sequence ID" value="BDI29316.1"/>
    <property type="molecule type" value="Genomic_DNA"/>
</dbReference>
<accession>A0A9N7QA28</accession>
<dbReference type="InterPro" id="IPR013766">
    <property type="entry name" value="Thioredoxin_domain"/>
</dbReference>
<dbReference type="PANTHER" id="PTHR42852">
    <property type="entry name" value="THIOL:DISULFIDE INTERCHANGE PROTEIN DSBE"/>
    <property type="match status" value="1"/>
</dbReference>
<name>A0A9N7QA28_9BACT</name>
<proteinExistence type="predicted"/>
<dbReference type="InterPro" id="IPR000866">
    <property type="entry name" value="AhpC/TSA"/>
</dbReference>